<feature type="region of interest" description="Disordered" evidence="4">
    <location>
        <begin position="364"/>
        <end position="388"/>
    </location>
</feature>
<dbReference type="AlphaFoldDB" id="A0A061H570"/>
<feature type="compositionally biased region" description="Acidic residues" evidence="4">
    <location>
        <begin position="629"/>
        <end position="642"/>
    </location>
</feature>
<dbReference type="Pfam" id="PF04615">
    <property type="entry name" value="Utp14"/>
    <property type="match status" value="1"/>
</dbReference>
<feature type="compositionally biased region" description="Basic and acidic residues" evidence="4">
    <location>
        <begin position="557"/>
        <end position="572"/>
    </location>
</feature>
<evidence type="ECO:0000256" key="2">
    <source>
        <dbReference type="ARBA" id="ARBA00022553"/>
    </source>
</evidence>
<feature type="region of interest" description="Disordered" evidence="4">
    <location>
        <begin position="1"/>
        <end position="335"/>
    </location>
</feature>
<feature type="compositionally biased region" description="Basic and acidic residues" evidence="4">
    <location>
        <begin position="590"/>
        <end position="612"/>
    </location>
</feature>
<dbReference type="GO" id="GO:0006364">
    <property type="term" value="P:rRNA processing"/>
    <property type="evidence" value="ECO:0007669"/>
    <property type="project" value="InterPro"/>
</dbReference>
<dbReference type="InterPro" id="IPR006709">
    <property type="entry name" value="SSU_processome_Utp14"/>
</dbReference>
<evidence type="ECO:0000256" key="3">
    <source>
        <dbReference type="ARBA" id="ARBA00023242"/>
    </source>
</evidence>
<evidence type="ECO:0000256" key="1">
    <source>
        <dbReference type="ARBA" id="ARBA00004604"/>
    </source>
</evidence>
<feature type="region of interest" description="Disordered" evidence="4">
    <location>
        <begin position="753"/>
        <end position="942"/>
    </location>
</feature>
<feature type="compositionally biased region" description="Acidic residues" evidence="4">
    <location>
        <begin position="123"/>
        <end position="142"/>
    </location>
</feature>
<feature type="compositionally biased region" description="Low complexity" evidence="4">
    <location>
        <begin position="849"/>
        <end position="863"/>
    </location>
</feature>
<feature type="compositionally biased region" description="Basic and acidic residues" evidence="4">
    <location>
        <begin position="183"/>
        <end position="196"/>
    </location>
</feature>
<evidence type="ECO:0000313" key="5">
    <source>
        <dbReference type="EMBL" id="EPQ27584.1"/>
    </source>
</evidence>
<keyword evidence="2" id="KW-0597">Phosphoprotein</keyword>
<dbReference type="GeneID" id="19318822"/>
<feature type="compositionally biased region" description="Basic residues" evidence="4">
    <location>
        <begin position="197"/>
        <end position="208"/>
    </location>
</feature>
<evidence type="ECO:0000256" key="4">
    <source>
        <dbReference type="SAM" id="MobiDB-lite"/>
    </source>
</evidence>
<feature type="compositionally biased region" description="Acidic residues" evidence="4">
    <location>
        <begin position="156"/>
        <end position="182"/>
    </location>
</feature>
<reference evidence="5 6" key="1">
    <citation type="journal article" date="2013" name="Plant Cell">
        <title>The transition from a phytopathogenic smut ancestor to an anamorphic biocontrol agent deciphered by comparative whole-genome analysis.</title>
        <authorList>
            <person name="Lefebvre F."/>
            <person name="Joly D.L."/>
            <person name="Labbe C."/>
            <person name="Teichmann B."/>
            <person name="Linning R."/>
            <person name="Belzile F."/>
            <person name="Bakkeren G."/>
            <person name="Belanger R.R."/>
        </authorList>
    </citation>
    <scope>NUCLEOTIDE SEQUENCE [LARGE SCALE GENOMIC DNA]</scope>
    <source>
        <strain evidence="5 6">PF-1</strain>
    </source>
</reference>
<comment type="subcellular location">
    <subcellularLocation>
        <location evidence="1">Nucleus</location>
        <location evidence="1">Nucleolus</location>
    </subcellularLocation>
</comment>
<feature type="compositionally biased region" description="Polar residues" evidence="4">
    <location>
        <begin position="369"/>
        <end position="379"/>
    </location>
</feature>
<feature type="compositionally biased region" description="Low complexity" evidence="4">
    <location>
        <begin position="51"/>
        <end position="81"/>
    </location>
</feature>
<dbReference type="HOGENOM" id="CLU_003783_0_1_1"/>
<feature type="compositionally biased region" description="Basic residues" evidence="4">
    <location>
        <begin position="82"/>
        <end position="94"/>
    </location>
</feature>
<evidence type="ECO:0000313" key="6">
    <source>
        <dbReference type="Proteomes" id="UP000053664"/>
    </source>
</evidence>
<feature type="compositionally biased region" description="Basic and acidic residues" evidence="4">
    <location>
        <begin position="643"/>
        <end position="676"/>
    </location>
</feature>
<name>A0A061H570_9BASI</name>
<protein>
    <submittedName>
        <fullName evidence="5">Uncharacterized protein</fullName>
    </submittedName>
</protein>
<dbReference type="eggNOG" id="KOG2172">
    <property type="taxonomic scope" value="Eukaryota"/>
</dbReference>
<dbReference type="KEGG" id="pfp:PFL1_04722"/>
<dbReference type="OrthoDB" id="277439at2759"/>
<gene>
    <name evidence="5" type="ORF">PFL1_04722</name>
</gene>
<feature type="region of interest" description="Disordered" evidence="4">
    <location>
        <begin position="532"/>
        <end position="681"/>
    </location>
</feature>
<dbReference type="PANTHER" id="PTHR14150:SF12">
    <property type="entry name" value="U3 SMALL NUCLEOLAR RNA-ASSOCIATED PROTEIN 14 HOMOLOG A"/>
    <property type="match status" value="1"/>
</dbReference>
<feature type="compositionally biased region" description="Gly residues" evidence="4">
    <location>
        <begin position="725"/>
        <end position="734"/>
    </location>
</feature>
<feature type="compositionally biased region" description="Acidic residues" evidence="4">
    <location>
        <begin position="255"/>
        <end position="270"/>
    </location>
</feature>
<feature type="compositionally biased region" description="Acidic residues" evidence="4">
    <location>
        <begin position="215"/>
        <end position="233"/>
    </location>
</feature>
<organism evidence="5 6">
    <name type="scientific">Pseudozyma flocculosa PF-1</name>
    <dbReference type="NCBI Taxonomy" id="1277687"/>
    <lineage>
        <taxon>Eukaryota</taxon>
        <taxon>Fungi</taxon>
        <taxon>Dikarya</taxon>
        <taxon>Basidiomycota</taxon>
        <taxon>Ustilaginomycotina</taxon>
        <taxon>Ustilaginomycetes</taxon>
        <taxon>Ustilaginales</taxon>
        <taxon>Ustilaginaceae</taxon>
        <taxon>Pseudozyma</taxon>
    </lineage>
</organism>
<feature type="compositionally biased region" description="Basic residues" evidence="4">
    <location>
        <begin position="573"/>
        <end position="587"/>
    </location>
</feature>
<proteinExistence type="predicted"/>
<sequence>MARSSGRSGAGGRKTGANPATASSSSKKRGSSNNDAAFNTAQATKRRDRSAAAAAAKGPTDIADVYDYAVAATASGSASGSAKKKKDKGARIARRAMAGLDGQDDDDIPQTSRSKGKRRADDAGEGGGDDDDDDDEELDSDSDAGRGPIGPKVFDSDDELNAGIEGEDEEIDSDEAFGESDEEKYGDFKFQSDERKRSKAPSKKRASRSSRDAESGEEEDEEEEEEDEDDGDMMDLSRMLESGSDDDGKDHGSDGDDESMDDDDDDEEADDKLRRHINALAVQSSGAKRGAAGSDDEEGSGGDDHDAPAAKRSRRVLSERTEAVPEGEFATTGSSGGAALRLEDFLDPLSGQVDFANVRKSTKALEVPKSQQRKAQVASQRGGGALTAPLPAVLQDKLDRQAAYSVTKDEVQGWAPTIKQIREADHLSFPLQKPQTTRPSTAGLVASFQPANELESEIAGMLEMGGMTEKQLAEQEDLAMNRLDPEEIKARRAELRRMRDLMFRAEQKAKRVKKIKSKAYRKVHRKERERLQAKMRELGMGPNGEQLDLEDSEGENEERLRAERDRAMERATLKHKNTSKWAKHVLGNRHGAEGKEARDAIEDQLRRGEQLRRRIQARGSDDERNSDASDYDDDDDYDEGDDDHAIQAKAFDELATLEAKEEARRERDEAELERAGGKKGVYNMKFMKDARERQAKNVRGMVDDFKEEMAGLVGGSDVEGEGSDGDGQGPGGNGKAAATLVGGNRGRAMYGTGQIQTAAPTAGPSEVVDETAAGASDGKKKKKANKSGDAAALVEIGGEATKASAPPSGRKGGRGPGISNGAASSAATAASINPFASDSTPDAANPWLAADGKSGSGAVSSKKNAILVGKGSNSEAKAASRMRKDRARGWEATEARREDEEVDIDLSVRLDQGNDDDDDDDDRGSVDEPRPINPSSRNPSAFQQRDLVSQAFAGDDVQTAFTAEKAALIEAEAPKEVDTTLPGWGSWGGKGVKAKKKRNASNVVTLPGLEASQRRDAGMAHVVINEKKDKKAEAFRVKDLPRPFTSRAQYEMAMRNPLGPEWNTRIEHQRLNMPRVTKKLGKVIKPIERKF</sequence>
<dbReference type="Proteomes" id="UP000053664">
    <property type="component" value="Unassembled WGS sequence"/>
</dbReference>
<keyword evidence="3" id="KW-0539">Nucleus</keyword>
<feature type="compositionally biased region" description="Polar residues" evidence="4">
    <location>
        <begin position="33"/>
        <end position="43"/>
    </location>
</feature>
<dbReference type="EMBL" id="KE361638">
    <property type="protein sequence ID" value="EPQ27584.1"/>
    <property type="molecule type" value="Genomic_DNA"/>
</dbReference>
<dbReference type="GO" id="GO:0032040">
    <property type="term" value="C:small-subunit processome"/>
    <property type="evidence" value="ECO:0007669"/>
    <property type="project" value="InterPro"/>
</dbReference>
<feature type="region of interest" description="Disordered" evidence="4">
    <location>
        <begin position="713"/>
        <end position="740"/>
    </location>
</feature>
<feature type="compositionally biased region" description="Acidic residues" evidence="4">
    <location>
        <begin position="913"/>
        <end position="922"/>
    </location>
</feature>
<feature type="compositionally biased region" description="Acidic residues" evidence="4">
    <location>
        <begin position="547"/>
        <end position="556"/>
    </location>
</feature>
<feature type="compositionally biased region" description="Low complexity" evidence="4">
    <location>
        <begin position="817"/>
        <end position="831"/>
    </location>
</feature>
<dbReference type="PANTHER" id="PTHR14150">
    <property type="entry name" value="U3 SMALL NUCLEOLAR RNA-ASSOCIATED PROTEIN 14"/>
    <property type="match status" value="1"/>
</dbReference>
<dbReference type="RefSeq" id="XP_007880441.1">
    <property type="nucleotide sequence ID" value="XM_007882250.1"/>
</dbReference>
<accession>A0A061H570</accession>
<feature type="compositionally biased region" description="Basic and acidic residues" evidence="4">
    <location>
        <begin position="887"/>
        <end position="899"/>
    </location>
</feature>